<dbReference type="EMBL" id="BAABME010004144">
    <property type="protein sequence ID" value="GAA0161332.1"/>
    <property type="molecule type" value="Genomic_DNA"/>
</dbReference>
<organism evidence="1 2">
    <name type="scientific">Lithospermum erythrorhizon</name>
    <name type="common">Purple gromwell</name>
    <name type="synonym">Lithospermum officinale var. erythrorhizon</name>
    <dbReference type="NCBI Taxonomy" id="34254"/>
    <lineage>
        <taxon>Eukaryota</taxon>
        <taxon>Viridiplantae</taxon>
        <taxon>Streptophyta</taxon>
        <taxon>Embryophyta</taxon>
        <taxon>Tracheophyta</taxon>
        <taxon>Spermatophyta</taxon>
        <taxon>Magnoliopsida</taxon>
        <taxon>eudicotyledons</taxon>
        <taxon>Gunneridae</taxon>
        <taxon>Pentapetalae</taxon>
        <taxon>asterids</taxon>
        <taxon>lamiids</taxon>
        <taxon>Boraginales</taxon>
        <taxon>Boraginaceae</taxon>
        <taxon>Boraginoideae</taxon>
        <taxon>Lithospermeae</taxon>
        <taxon>Lithospermum</taxon>
    </lineage>
</organism>
<reference evidence="1 2" key="1">
    <citation type="submission" date="2024-01" db="EMBL/GenBank/DDBJ databases">
        <title>The complete chloroplast genome sequence of Lithospermum erythrorhizon: insights into the phylogenetic relationship among Boraginaceae species and the maternal lineages of purple gromwells.</title>
        <authorList>
            <person name="Okada T."/>
            <person name="Watanabe K."/>
        </authorList>
    </citation>
    <scope>NUCLEOTIDE SEQUENCE [LARGE SCALE GENOMIC DNA]</scope>
</reference>
<accession>A0AAV3QB51</accession>
<name>A0AAV3QB51_LITER</name>
<evidence type="ECO:0000313" key="1">
    <source>
        <dbReference type="EMBL" id="GAA0161332.1"/>
    </source>
</evidence>
<comment type="caution">
    <text evidence="1">The sequence shown here is derived from an EMBL/GenBank/DDBJ whole genome shotgun (WGS) entry which is preliminary data.</text>
</comment>
<sequence length="73" mass="8092">MHYPIAIPIYGNWTVYSPTSGIVSVLPENSTQFQRKHLSENFGRLGPIPVSAAASDQVHDINLSYTMADEETK</sequence>
<keyword evidence="2" id="KW-1185">Reference proteome</keyword>
<proteinExistence type="predicted"/>
<dbReference type="AlphaFoldDB" id="A0AAV3QB51"/>
<protein>
    <submittedName>
        <fullName evidence="1">Uncharacterized protein</fullName>
    </submittedName>
</protein>
<dbReference type="Proteomes" id="UP001454036">
    <property type="component" value="Unassembled WGS sequence"/>
</dbReference>
<evidence type="ECO:0000313" key="2">
    <source>
        <dbReference type="Proteomes" id="UP001454036"/>
    </source>
</evidence>
<gene>
    <name evidence="1" type="ORF">LIER_17673</name>
</gene>